<dbReference type="AlphaFoldDB" id="A0A1I1F797"/>
<gene>
    <name evidence="6" type="ORF">SAMN05421848_0005</name>
</gene>
<evidence type="ECO:0000313" key="6">
    <source>
        <dbReference type="EMBL" id="SFB94832.1"/>
    </source>
</evidence>
<dbReference type="EMBL" id="FOLY01000001">
    <property type="protein sequence ID" value="SFB94832.1"/>
    <property type="molecule type" value="Genomic_DNA"/>
</dbReference>
<dbReference type="Pfam" id="PF05400">
    <property type="entry name" value="FliT"/>
    <property type="match status" value="1"/>
</dbReference>
<evidence type="ECO:0000313" key="7">
    <source>
        <dbReference type="Proteomes" id="UP000199046"/>
    </source>
</evidence>
<keyword evidence="7" id="KW-1185">Reference proteome</keyword>
<comment type="subcellular location">
    <subcellularLocation>
        <location evidence="1">Cytoplasm</location>
        <location evidence="1">Cytosol</location>
    </subcellularLocation>
</comment>
<keyword evidence="2" id="KW-0963">Cytoplasm</keyword>
<accession>A0A1I1F797</accession>
<keyword evidence="3" id="KW-1005">Bacterial flagellum biogenesis</keyword>
<keyword evidence="4" id="KW-0143">Chaperone</keyword>
<dbReference type="Gene3D" id="1.20.58.380">
    <property type="entry name" value="Flagellar protein flit"/>
    <property type="match status" value="1"/>
</dbReference>
<sequence length="126" mass="14368">MYSNLLLPGADMEERRARIIHGYERALELSREMLGHADAGQWEQLIALEHDYLHEIDRLRTQDTITLDSDRQAHKKEILSQLLTNDQRLHSLLQQRLADLGQQIGKGRVQQQVSLAYGATSAPLGE</sequence>
<proteinExistence type="predicted"/>
<dbReference type="STRING" id="402385.SAMN05421848_0005"/>
<dbReference type="GO" id="GO:0044781">
    <property type="term" value="P:bacterial-type flagellum organization"/>
    <property type="evidence" value="ECO:0007669"/>
    <property type="project" value="UniProtKB-KW"/>
</dbReference>
<evidence type="ECO:0000256" key="2">
    <source>
        <dbReference type="ARBA" id="ARBA00022490"/>
    </source>
</evidence>
<evidence type="ECO:0000256" key="3">
    <source>
        <dbReference type="ARBA" id="ARBA00022795"/>
    </source>
</evidence>
<dbReference type="InterPro" id="IPR008622">
    <property type="entry name" value="FliT"/>
</dbReference>
<name>A0A1I1F797_9GAMM</name>
<evidence type="ECO:0000256" key="5">
    <source>
        <dbReference type="ARBA" id="ARBA00093797"/>
    </source>
</evidence>
<dbReference type="Proteomes" id="UP000199046">
    <property type="component" value="Unassembled WGS sequence"/>
</dbReference>
<evidence type="ECO:0000256" key="1">
    <source>
        <dbReference type="ARBA" id="ARBA00004514"/>
    </source>
</evidence>
<protein>
    <recommendedName>
        <fullName evidence="5">Flagellar protein FliT</fullName>
    </recommendedName>
</protein>
<evidence type="ECO:0000256" key="4">
    <source>
        <dbReference type="ARBA" id="ARBA00023186"/>
    </source>
</evidence>
<organism evidence="6 7">
    <name type="scientific">Kushneria avicenniae</name>
    <dbReference type="NCBI Taxonomy" id="402385"/>
    <lineage>
        <taxon>Bacteria</taxon>
        <taxon>Pseudomonadati</taxon>
        <taxon>Pseudomonadota</taxon>
        <taxon>Gammaproteobacteria</taxon>
        <taxon>Oceanospirillales</taxon>
        <taxon>Halomonadaceae</taxon>
        <taxon>Kushneria</taxon>
    </lineage>
</organism>
<reference evidence="7" key="1">
    <citation type="submission" date="2016-10" db="EMBL/GenBank/DDBJ databases">
        <authorList>
            <person name="Varghese N."/>
            <person name="Submissions S."/>
        </authorList>
    </citation>
    <scope>NUCLEOTIDE SEQUENCE [LARGE SCALE GENOMIC DNA]</scope>
    <source>
        <strain evidence="7">DSM 23439</strain>
    </source>
</reference>